<evidence type="ECO:0000256" key="1">
    <source>
        <dbReference type="ARBA" id="ARBA00022679"/>
    </source>
</evidence>
<dbReference type="PANTHER" id="PTHR11712:SF336">
    <property type="entry name" value="3-OXOACYL-[ACYL-CARRIER-PROTEIN] SYNTHASE, MITOCHONDRIAL"/>
    <property type="match status" value="1"/>
</dbReference>
<dbReference type="InterPro" id="IPR014030">
    <property type="entry name" value="Ketoacyl_synth_N"/>
</dbReference>
<feature type="domain" description="Beta-ketoacyl synthase-like N-terminal" evidence="2">
    <location>
        <begin position="31"/>
        <end position="163"/>
    </location>
</feature>
<dbReference type="Pfam" id="PF00109">
    <property type="entry name" value="ketoacyl-synt"/>
    <property type="match status" value="1"/>
</dbReference>
<accession>A0ABW5IA53</accession>
<dbReference type="InterPro" id="IPR016039">
    <property type="entry name" value="Thiolase-like"/>
</dbReference>
<dbReference type="Gene3D" id="3.40.47.10">
    <property type="match status" value="1"/>
</dbReference>
<dbReference type="PANTHER" id="PTHR11712">
    <property type="entry name" value="POLYKETIDE SYNTHASE-RELATED"/>
    <property type="match status" value="1"/>
</dbReference>
<reference evidence="4" key="1">
    <citation type="journal article" date="2019" name="Int. J. Syst. Evol. Microbiol.">
        <title>The Global Catalogue of Microorganisms (GCM) 10K type strain sequencing project: providing services to taxonomists for standard genome sequencing and annotation.</title>
        <authorList>
            <consortium name="The Broad Institute Genomics Platform"/>
            <consortium name="The Broad Institute Genome Sequencing Center for Infectious Disease"/>
            <person name="Wu L."/>
            <person name="Ma J."/>
        </authorList>
    </citation>
    <scope>NUCLEOTIDE SEQUENCE [LARGE SCALE GENOMIC DNA]</scope>
    <source>
        <strain evidence="4">CGMCC 4.7638</strain>
    </source>
</reference>
<name>A0ABW5IA53_9PSEU</name>
<organism evidence="3 4">
    <name type="scientific">Amycolatopsis albidoflavus</name>
    <dbReference type="NCBI Taxonomy" id="102226"/>
    <lineage>
        <taxon>Bacteria</taxon>
        <taxon>Bacillati</taxon>
        <taxon>Actinomycetota</taxon>
        <taxon>Actinomycetes</taxon>
        <taxon>Pseudonocardiales</taxon>
        <taxon>Pseudonocardiaceae</taxon>
        <taxon>Amycolatopsis</taxon>
    </lineage>
</organism>
<protein>
    <submittedName>
        <fullName evidence="3">Beta-ketoacyl synthase N-terminal-like domain-containing protein</fullName>
    </submittedName>
</protein>
<dbReference type="EMBL" id="JBHUKQ010000015">
    <property type="protein sequence ID" value="MFD2485155.1"/>
    <property type="molecule type" value="Genomic_DNA"/>
</dbReference>
<evidence type="ECO:0000259" key="2">
    <source>
        <dbReference type="Pfam" id="PF00109"/>
    </source>
</evidence>
<dbReference type="SUPFAM" id="SSF53901">
    <property type="entry name" value="Thiolase-like"/>
    <property type="match status" value="1"/>
</dbReference>
<dbReference type="RefSeq" id="WP_344277176.1">
    <property type="nucleotide sequence ID" value="NZ_BAAAHV010000012.1"/>
</dbReference>
<dbReference type="InterPro" id="IPR000794">
    <property type="entry name" value="Beta-ketoacyl_synthase"/>
</dbReference>
<gene>
    <name evidence="3" type="ORF">ACFSUT_33105</name>
</gene>
<sequence length="311" mass="31511">MNTVDRLAVVTGVGAAIAGESPASGPLRTMADPLDGMSRRVLRHKDRATRLALASAQRALSAAQLTDAGARTGVVVSTNFGNLDTVCDTVDTIAEQTYLGTSPMLLPSTASNVVASWLAITYGARAVNLTLCNGSTSGLDAVHWGRMVIAAGRADRALVVGVEPGNQVVDGLLDRWQPAGRRSLDGAVALVLETPESAAERGVRPIAQVGAYARTGAHADAVFAVAMNRRIGLWCVPEDGANDGEVPGAQRYDVAGTLDATCSGALGVLQCAAGAGWLADGSDDAVLATAGRGGVDDATAALLLTPIGGAA</sequence>
<proteinExistence type="predicted"/>
<evidence type="ECO:0000313" key="4">
    <source>
        <dbReference type="Proteomes" id="UP001597542"/>
    </source>
</evidence>
<keyword evidence="1" id="KW-0808">Transferase</keyword>
<keyword evidence="4" id="KW-1185">Reference proteome</keyword>
<evidence type="ECO:0000313" key="3">
    <source>
        <dbReference type="EMBL" id="MFD2485155.1"/>
    </source>
</evidence>
<comment type="caution">
    <text evidence="3">The sequence shown here is derived from an EMBL/GenBank/DDBJ whole genome shotgun (WGS) entry which is preliminary data.</text>
</comment>
<dbReference type="Proteomes" id="UP001597542">
    <property type="component" value="Unassembled WGS sequence"/>
</dbReference>